<dbReference type="RefSeq" id="WP_189044605.1">
    <property type="nucleotide sequence ID" value="NZ_BMJQ01000004.1"/>
</dbReference>
<dbReference type="Proteomes" id="UP000646365">
    <property type="component" value="Unassembled WGS sequence"/>
</dbReference>
<dbReference type="Pfam" id="PF10074">
    <property type="entry name" value="RovC_DNA-bd"/>
    <property type="match status" value="1"/>
</dbReference>
<dbReference type="EMBL" id="BMJQ01000004">
    <property type="protein sequence ID" value="GGF11746.1"/>
    <property type="molecule type" value="Genomic_DNA"/>
</dbReference>
<dbReference type="InterPro" id="IPR018754">
    <property type="entry name" value="RovC-like_DNA-bd"/>
</dbReference>
<reference evidence="2" key="2">
    <citation type="submission" date="2020-09" db="EMBL/GenBank/DDBJ databases">
        <authorList>
            <person name="Sun Q."/>
            <person name="Zhou Y."/>
        </authorList>
    </citation>
    <scope>NUCLEOTIDE SEQUENCE</scope>
    <source>
        <strain evidence="2">CGMCC 1.15725</strain>
    </source>
</reference>
<evidence type="ECO:0000313" key="3">
    <source>
        <dbReference type="Proteomes" id="UP000646365"/>
    </source>
</evidence>
<comment type="caution">
    <text evidence="2">The sequence shown here is derived from an EMBL/GenBank/DDBJ whole genome shotgun (WGS) entry which is preliminary data.</text>
</comment>
<feature type="domain" description="T6SS Transcription factor RovC-like DNA binding" evidence="1">
    <location>
        <begin position="15"/>
        <end position="87"/>
    </location>
</feature>
<name>A0A8J3E2N3_9PROT</name>
<protein>
    <recommendedName>
        <fullName evidence="1">T6SS Transcription factor RovC-like DNA binding domain-containing protein</fullName>
    </recommendedName>
</protein>
<gene>
    <name evidence="2" type="ORF">GCM10011611_16760</name>
</gene>
<evidence type="ECO:0000313" key="2">
    <source>
        <dbReference type="EMBL" id="GGF11746.1"/>
    </source>
</evidence>
<accession>A0A8J3E2N3</accession>
<sequence length="92" mass="10425">MQPPPLDPPVADLAPDASILTGYDEKHLITYLRLLDAEAEGADWREVARIVLHIDPDCEPDRAHRAWESHLARARWMTEHGYCHLLRGGAPH</sequence>
<evidence type="ECO:0000259" key="1">
    <source>
        <dbReference type="Pfam" id="PF10074"/>
    </source>
</evidence>
<reference evidence="2" key="1">
    <citation type="journal article" date="2014" name="Int. J. Syst. Evol. Microbiol.">
        <title>Complete genome sequence of Corynebacterium casei LMG S-19264T (=DSM 44701T), isolated from a smear-ripened cheese.</title>
        <authorList>
            <consortium name="US DOE Joint Genome Institute (JGI-PGF)"/>
            <person name="Walter F."/>
            <person name="Albersmeier A."/>
            <person name="Kalinowski J."/>
            <person name="Ruckert C."/>
        </authorList>
    </citation>
    <scope>NUCLEOTIDE SEQUENCE</scope>
    <source>
        <strain evidence="2">CGMCC 1.15725</strain>
    </source>
</reference>
<dbReference type="AlphaFoldDB" id="A0A8J3E2N3"/>
<proteinExistence type="predicted"/>
<keyword evidence="3" id="KW-1185">Reference proteome</keyword>
<organism evidence="2 3">
    <name type="scientific">Aliidongia dinghuensis</name>
    <dbReference type="NCBI Taxonomy" id="1867774"/>
    <lineage>
        <taxon>Bacteria</taxon>
        <taxon>Pseudomonadati</taxon>
        <taxon>Pseudomonadota</taxon>
        <taxon>Alphaproteobacteria</taxon>
        <taxon>Rhodospirillales</taxon>
        <taxon>Dongiaceae</taxon>
        <taxon>Aliidongia</taxon>
    </lineage>
</organism>